<evidence type="ECO:0000256" key="1">
    <source>
        <dbReference type="ARBA" id="ARBA00005613"/>
    </source>
</evidence>
<dbReference type="Pfam" id="PF03226">
    <property type="entry name" value="Yippee-Mis18"/>
    <property type="match status" value="1"/>
</dbReference>
<dbReference type="Proteomes" id="UP001140217">
    <property type="component" value="Unassembled WGS sequence"/>
</dbReference>
<dbReference type="GO" id="GO:0046872">
    <property type="term" value="F:metal ion binding"/>
    <property type="evidence" value="ECO:0007669"/>
    <property type="project" value="UniProtKB-KW"/>
</dbReference>
<dbReference type="AlphaFoldDB" id="A0A9W8HM52"/>
<gene>
    <name evidence="6" type="ORF">H4R18_001222</name>
</gene>
<keyword evidence="7" id="KW-1185">Reference proteome</keyword>
<dbReference type="PANTHER" id="PTHR13848">
    <property type="entry name" value="PROTEIN YIPPEE-LIKE CG15309-RELATED"/>
    <property type="match status" value="1"/>
</dbReference>
<dbReference type="OrthoDB" id="6407410at2759"/>
<evidence type="ECO:0000313" key="7">
    <source>
        <dbReference type="Proteomes" id="UP001140217"/>
    </source>
</evidence>
<keyword evidence="2" id="KW-0479">Metal-binding</keyword>
<proteinExistence type="inferred from homology"/>
<dbReference type="InterPro" id="IPR034751">
    <property type="entry name" value="Yippee"/>
</dbReference>
<evidence type="ECO:0000256" key="4">
    <source>
        <dbReference type="RuleBase" id="RU110713"/>
    </source>
</evidence>
<dbReference type="EMBL" id="JANBUL010000030">
    <property type="protein sequence ID" value="KAJ2784234.1"/>
    <property type="molecule type" value="Genomic_DNA"/>
</dbReference>
<comment type="caution">
    <text evidence="6">The sequence shown here is derived from an EMBL/GenBank/DDBJ whole genome shotgun (WGS) entry which is preliminary data.</text>
</comment>
<comment type="similarity">
    <text evidence="1 4">Belongs to the yippee family.</text>
</comment>
<dbReference type="PROSITE" id="PS51792">
    <property type="entry name" value="YIPPEE"/>
    <property type="match status" value="1"/>
</dbReference>
<evidence type="ECO:0000313" key="6">
    <source>
        <dbReference type="EMBL" id="KAJ2784234.1"/>
    </source>
</evidence>
<reference evidence="6" key="1">
    <citation type="submission" date="2022-07" db="EMBL/GenBank/DDBJ databases">
        <title>Phylogenomic reconstructions and comparative analyses of Kickxellomycotina fungi.</title>
        <authorList>
            <person name="Reynolds N.K."/>
            <person name="Stajich J.E."/>
            <person name="Barry K."/>
            <person name="Grigoriev I.V."/>
            <person name="Crous P."/>
            <person name="Smith M.E."/>
        </authorList>
    </citation>
    <scope>NUCLEOTIDE SEQUENCE</scope>
    <source>
        <strain evidence="6">NBRC 105414</strain>
    </source>
</reference>
<keyword evidence="3" id="KW-0862">Zinc</keyword>
<sequence>MGLVFQQFLEAPAVYVCSSCRAHLARASDVVSRGFQGRLGRAYLVEAVVNERLGGSEDRVLMTGLHTVCDLYCRRCDEMVGWKYIRAHDRAQQYKEGRYVLEQSQLLVVEQQTASPPNIDRVLARFMGDIGIRPDSPATAASQ</sequence>
<evidence type="ECO:0000256" key="3">
    <source>
        <dbReference type="ARBA" id="ARBA00022833"/>
    </source>
</evidence>
<feature type="domain" description="Yippee" evidence="5">
    <location>
        <begin position="13"/>
        <end position="110"/>
    </location>
</feature>
<dbReference type="InterPro" id="IPR039058">
    <property type="entry name" value="Yippee_fam"/>
</dbReference>
<organism evidence="6 7">
    <name type="scientific">Coemansia javaensis</name>
    <dbReference type="NCBI Taxonomy" id="2761396"/>
    <lineage>
        <taxon>Eukaryota</taxon>
        <taxon>Fungi</taxon>
        <taxon>Fungi incertae sedis</taxon>
        <taxon>Zoopagomycota</taxon>
        <taxon>Kickxellomycotina</taxon>
        <taxon>Kickxellomycetes</taxon>
        <taxon>Kickxellales</taxon>
        <taxon>Kickxellaceae</taxon>
        <taxon>Coemansia</taxon>
    </lineage>
</organism>
<protein>
    <recommendedName>
        <fullName evidence="4">Protein yippee-like</fullName>
    </recommendedName>
</protein>
<accession>A0A9W8HM52</accession>
<evidence type="ECO:0000256" key="2">
    <source>
        <dbReference type="ARBA" id="ARBA00022723"/>
    </source>
</evidence>
<name>A0A9W8HM52_9FUNG</name>
<dbReference type="InterPro" id="IPR004910">
    <property type="entry name" value="Yippee/Mis18/Cereblon"/>
</dbReference>
<evidence type="ECO:0000259" key="5">
    <source>
        <dbReference type="PROSITE" id="PS51792"/>
    </source>
</evidence>